<reference evidence="2 3" key="1">
    <citation type="journal article" date="2019" name="Nat. Ecol. Evol.">
        <title>Megaphylogeny resolves global patterns of mushroom evolution.</title>
        <authorList>
            <person name="Varga T."/>
            <person name="Krizsan K."/>
            <person name="Foldi C."/>
            <person name="Dima B."/>
            <person name="Sanchez-Garcia M."/>
            <person name="Sanchez-Ramirez S."/>
            <person name="Szollosi G.J."/>
            <person name="Szarkandi J.G."/>
            <person name="Papp V."/>
            <person name="Albert L."/>
            <person name="Andreopoulos W."/>
            <person name="Angelini C."/>
            <person name="Antonin V."/>
            <person name="Barry K.W."/>
            <person name="Bougher N.L."/>
            <person name="Buchanan P."/>
            <person name="Buyck B."/>
            <person name="Bense V."/>
            <person name="Catcheside P."/>
            <person name="Chovatia M."/>
            <person name="Cooper J."/>
            <person name="Damon W."/>
            <person name="Desjardin D."/>
            <person name="Finy P."/>
            <person name="Geml J."/>
            <person name="Haridas S."/>
            <person name="Hughes K."/>
            <person name="Justo A."/>
            <person name="Karasinski D."/>
            <person name="Kautmanova I."/>
            <person name="Kiss B."/>
            <person name="Kocsube S."/>
            <person name="Kotiranta H."/>
            <person name="LaButti K.M."/>
            <person name="Lechner B.E."/>
            <person name="Liimatainen K."/>
            <person name="Lipzen A."/>
            <person name="Lukacs Z."/>
            <person name="Mihaltcheva S."/>
            <person name="Morgado L.N."/>
            <person name="Niskanen T."/>
            <person name="Noordeloos M.E."/>
            <person name="Ohm R.A."/>
            <person name="Ortiz-Santana B."/>
            <person name="Ovrebo C."/>
            <person name="Racz N."/>
            <person name="Riley R."/>
            <person name="Savchenko A."/>
            <person name="Shiryaev A."/>
            <person name="Soop K."/>
            <person name="Spirin V."/>
            <person name="Szebenyi C."/>
            <person name="Tomsovsky M."/>
            <person name="Tulloss R.E."/>
            <person name="Uehling J."/>
            <person name="Grigoriev I.V."/>
            <person name="Vagvolgyi C."/>
            <person name="Papp T."/>
            <person name="Martin F.M."/>
            <person name="Miettinen O."/>
            <person name="Hibbett D.S."/>
            <person name="Nagy L.G."/>
        </authorList>
    </citation>
    <scope>NUCLEOTIDE SEQUENCE [LARGE SCALE GENOMIC DNA]</scope>
    <source>
        <strain evidence="2 3">CBS 962.96</strain>
    </source>
</reference>
<name>A0A4S8MW56_DENBC</name>
<gene>
    <name evidence="2" type="ORF">K435DRAFT_260878</name>
</gene>
<sequence length="86" mass="10244">MCTTMGCTRRRVTVYYVLQPNASYNMFFRLLVSYLSDFYLLYRYSFRLHTPSYFCFMIPRFAVFSCFAMLSIPINIKCSCICSPYV</sequence>
<protein>
    <submittedName>
        <fullName evidence="2">Uncharacterized protein</fullName>
    </submittedName>
</protein>
<dbReference type="EMBL" id="ML179037">
    <property type="protein sequence ID" value="THV07547.1"/>
    <property type="molecule type" value="Genomic_DNA"/>
</dbReference>
<dbReference type="AlphaFoldDB" id="A0A4S8MW56"/>
<keyword evidence="1" id="KW-0812">Transmembrane</keyword>
<feature type="transmembrane region" description="Helical" evidence="1">
    <location>
        <begin position="54"/>
        <end position="74"/>
    </location>
</feature>
<keyword evidence="1" id="KW-0472">Membrane</keyword>
<organism evidence="2 3">
    <name type="scientific">Dendrothele bispora (strain CBS 962.96)</name>
    <dbReference type="NCBI Taxonomy" id="1314807"/>
    <lineage>
        <taxon>Eukaryota</taxon>
        <taxon>Fungi</taxon>
        <taxon>Dikarya</taxon>
        <taxon>Basidiomycota</taxon>
        <taxon>Agaricomycotina</taxon>
        <taxon>Agaricomycetes</taxon>
        <taxon>Agaricomycetidae</taxon>
        <taxon>Agaricales</taxon>
        <taxon>Agaricales incertae sedis</taxon>
        <taxon>Dendrothele</taxon>
    </lineage>
</organism>
<accession>A0A4S8MW56</accession>
<keyword evidence="3" id="KW-1185">Reference proteome</keyword>
<evidence type="ECO:0000256" key="1">
    <source>
        <dbReference type="SAM" id="Phobius"/>
    </source>
</evidence>
<keyword evidence="1" id="KW-1133">Transmembrane helix</keyword>
<evidence type="ECO:0000313" key="3">
    <source>
        <dbReference type="Proteomes" id="UP000297245"/>
    </source>
</evidence>
<proteinExistence type="predicted"/>
<feature type="transmembrane region" description="Helical" evidence="1">
    <location>
        <begin position="22"/>
        <end position="42"/>
    </location>
</feature>
<dbReference type="Proteomes" id="UP000297245">
    <property type="component" value="Unassembled WGS sequence"/>
</dbReference>
<evidence type="ECO:0000313" key="2">
    <source>
        <dbReference type="EMBL" id="THV07547.1"/>
    </source>
</evidence>